<sequence length="102" mass="11530">MMKIVKEQRQWVAKTKGFDIESGPSTLSFEGDKAMDVDGQDEEDVPCLSPTYDMPRLSFPSSSSSFTFFEDHYNLFNSRIDSRISIVDGLQYSVDGLTSMLQ</sequence>
<reference evidence="2" key="1">
    <citation type="submission" date="2024-07" db="EMBL/GenBank/DDBJ databases">
        <title>Two chromosome-level genome assemblies of Korean endemic species Abeliophyllum distichum and Forsythia ovata (Oleaceae).</title>
        <authorList>
            <person name="Jang H."/>
        </authorList>
    </citation>
    <scope>NUCLEOTIDE SEQUENCE [LARGE SCALE GENOMIC DNA]</scope>
</reference>
<dbReference type="AlphaFoldDB" id="A0ABD1SZP9"/>
<name>A0ABD1SZP9_9LAMI</name>
<evidence type="ECO:0000313" key="2">
    <source>
        <dbReference type="Proteomes" id="UP001604336"/>
    </source>
</evidence>
<protein>
    <submittedName>
        <fullName evidence="1">Uncharacterized protein</fullName>
    </submittedName>
</protein>
<keyword evidence="2" id="KW-1185">Reference proteome</keyword>
<accession>A0ABD1SZP9</accession>
<dbReference type="Proteomes" id="UP001604336">
    <property type="component" value="Unassembled WGS sequence"/>
</dbReference>
<proteinExistence type="predicted"/>
<gene>
    <name evidence="1" type="ORF">Adt_21562</name>
</gene>
<evidence type="ECO:0000313" key="1">
    <source>
        <dbReference type="EMBL" id="KAL2505941.1"/>
    </source>
</evidence>
<dbReference type="EMBL" id="JBFOLK010000006">
    <property type="protein sequence ID" value="KAL2505941.1"/>
    <property type="molecule type" value="Genomic_DNA"/>
</dbReference>
<comment type="caution">
    <text evidence="1">The sequence shown here is derived from an EMBL/GenBank/DDBJ whole genome shotgun (WGS) entry which is preliminary data.</text>
</comment>
<organism evidence="1 2">
    <name type="scientific">Abeliophyllum distichum</name>
    <dbReference type="NCBI Taxonomy" id="126358"/>
    <lineage>
        <taxon>Eukaryota</taxon>
        <taxon>Viridiplantae</taxon>
        <taxon>Streptophyta</taxon>
        <taxon>Embryophyta</taxon>
        <taxon>Tracheophyta</taxon>
        <taxon>Spermatophyta</taxon>
        <taxon>Magnoliopsida</taxon>
        <taxon>eudicotyledons</taxon>
        <taxon>Gunneridae</taxon>
        <taxon>Pentapetalae</taxon>
        <taxon>asterids</taxon>
        <taxon>lamiids</taxon>
        <taxon>Lamiales</taxon>
        <taxon>Oleaceae</taxon>
        <taxon>Forsythieae</taxon>
        <taxon>Abeliophyllum</taxon>
    </lineage>
</organism>